<dbReference type="Proteomes" id="UP000887013">
    <property type="component" value="Unassembled WGS sequence"/>
</dbReference>
<dbReference type="PANTHER" id="PTHR33327:SF3">
    <property type="entry name" value="RNA-DIRECTED DNA POLYMERASE"/>
    <property type="match status" value="1"/>
</dbReference>
<comment type="caution">
    <text evidence="2">The sequence shown here is derived from an EMBL/GenBank/DDBJ whole genome shotgun (WGS) entry which is preliminary data.</text>
</comment>
<evidence type="ECO:0000259" key="1">
    <source>
        <dbReference type="Pfam" id="PF23055"/>
    </source>
</evidence>
<dbReference type="PANTHER" id="PTHR33327">
    <property type="entry name" value="ENDONUCLEASE"/>
    <property type="match status" value="1"/>
</dbReference>
<reference evidence="2" key="1">
    <citation type="submission" date="2020-08" db="EMBL/GenBank/DDBJ databases">
        <title>Multicomponent nature underlies the extraordinary mechanical properties of spider dragline silk.</title>
        <authorList>
            <person name="Kono N."/>
            <person name="Nakamura H."/>
            <person name="Mori M."/>
            <person name="Yoshida Y."/>
            <person name="Ohtoshi R."/>
            <person name="Malay A.D."/>
            <person name="Moran D.A.P."/>
            <person name="Tomita M."/>
            <person name="Numata K."/>
            <person name="Arakawa K."/>
        </authorList>
    </citation>
    <scope>NUCLEOTIDE SEQUENCE</scope>
</reference>
<sequence>MIVAASISELIPKAFKWCCMAANCDPIGRKRSVESYVLVSTDVRGCIEVYNLIQQVLRVSTQCTDFERESGPSLVTIYLQSDWDVRLQTGKPPNQIKPCTYTHRKGGLPLLEAQFRNGKLTVDQTKYDVISSIELDILSQLSDILRSSPPDGKYREIKERLISLYADSEIQKTQRLLSESELRGKNPSQLLCKMPNFAGDKLADSFLRTLWLQRLLVNMRSITAVSGEHLTKVVMVDDKIWELNTITISNCCYFIRNFKYGTD</sequence>
<accession>A0A8X6IDN8</accession>
<dbReference type="AlphaFoldDB" id="A0A8X6IDN8"/>
<dbReference type="EMBL" id="BMAW01089250">
    <property type="protein sequence ID" value="GFS38840.1"/>
    <property type="molecule type" value="Genomic_DNA"/>
</dbReference>
<gene>
    <name evidence="2" type="primary">TY3B-G_357</name>
    <name evidence="2" type="ORF">NPIL_115911</name>
</gene>
<protein>
    <submittedName>
        <fullName evidence="2">Transposon Ty3-G Gag-Pol polyprotein</fullName>
    </submittedName>
</protein>
<proteinExistence type="predicted"/>
<dbReference type="Pfam" id="PF23055">
    <property type="entry name" value="DUF7041"/>
    <property type="match status" value="1"/>
</dbReference>
<feature type="domain" description="DUF7041" evidence="1">
    <location>
        <begin position="111"/>
        <end position="177"/>
    </location>
</feature>
<evidence type="ECO:0000313" key="3">
    <source>
        <dbReference type="Proteomes" id="UP000887013"/>
    </source>
</evidence>
<dbReference type="OrthoDB" id="6628848at2759"/>
<organism evidence="2 3">
    <name type="scientific">Nephila pilipes</name>
    <name type="common">Giant wood spider</name>
    <name type="synonym">Nephila maculata</name>
    <dbReference type="NCBI Taxonomy" id="299642"/>
    <lineage>
        <taxon>Eukaryota</taxon>
        <taxon>Metazoa</taxon>
        <taxon>Ecdysozoa</taxon>
        <taxon>Arthropoda</taxon>
        <taxon>Chelicerata</taxon>
        <taxon>Arachnida</taxon>
        <taxon>Araneae</taxon>
        <taxon>Araneomorphae</taxon>
        <taxon>Entelegynae</taxon>
        <taxon>Araneoidea</taxon>
        <taxon>Nephilidae</taxon>
        <taxon>Nephila</taxon>
    </lineage>
</organism>
<dbReference type="InterPro" id="IPR055469">
    <property type="entry name" value="DUF7041"/>
</dbReference>
<name>A0A8X6IDN8_NEPPI</name>
<evidence type="ECO:0000313" key="2">
    <source>
        <dbReference type="EMBL" id="GFS38840.1"/>
    </source>
</evidence>
<keyword evidence="3" id="KW-1185">Reference proteome</keyword>